<evidence type="ECO:0000313" key="2">
    <source>
        <dbReference type="EMBL" id="KAJ8304384.1"/>
    </source>
</evidence>
<evidence type="ECO:0000256" key="1">
    <source>
        <dbReference type="SAM" id="Phobius"/>
    </source>
</evidence>
<dbReference type="PANTHER" id="PTHR11161:SF0">
    <property type="entry name" value="O-ACYLTRANSFERASE LIKE PROTEIN"/>
    <property type="match status" value="1"/>
</dbReference>
<evidence type="ECO:0000313" key="3">
    <source>
        <dbReference type="Proteomes" id="UP001217089"/>
    </source>
</evidence>
<dbReference type="Proteomes" id="UP001217089">
    <property type="component" value="Unassembled WGS sequence"/>
</dbReference>
<reference evidence="2 3" key="1">
    <citation type="submission" date="2022-12" db="EMBL/GenBank/DDBJ databases">
        <title>Chromosome-level genome of Tegillarca granosa.</title>
        <authorList>
            <person name="Kim J."/>
        </authorList>
    </citation>
    <scope>NUCLEOTIDE SEQUENCE [LARGE SCALE GENOMIC DNA]</scope>
    <source>
        <strain evidence="2">Teg-2019</strain>
        <tissue evidence="2">Adductor muscle</tissue>
    </source>
</reference>
<feature type="transmembrane region" description="Helical" evidence="1">
    <location>
        <begin position="37"/>
        <end position="58"/>
    </location>
</feature>
<accession>A0ABQ9EGH0</accession>
<keyword evidence="1" id="KW-0812">Transmembrane</keyword>
<proteinExistence type="predicted"/>
<feature type="transmembrane region" description="Helical" evidence="1">
    <location>
        <begin position="191"/>
        <end position="212"/>
    </location>
</feature>
<keyword evidence="1" id="KW-0472">Membrane</keyword>
<name>A0ABQ9EGH0_TEGGR</name>
<organism evidence="2 3">
    <name type="scientific">Tegillarca granosa</name>
    <name type="common">Malaysian cockle</name>
    <name type="synonym">Anadara granosa</name>
    <dbReference type="NCBI Taxonomy" id="220873"/>
    <lineage>
        <taxon>Eukaryota</taxon>
        <taxon>Metazoa</taxon>
        <taxon>Spiralia</taxon>
        <taxon>Lophotrochozoa</taxon>
        <taxon>Mollusca</taxon>
        <taxon>Bivalvia</taxon>
        <taxon>Autobranchia</taxon>
        <taxon>Pteriomorphia</taxon>
        <taxon>Arcoida</taxon>
        <taxon>Arcoidea</taxon>
        <taxon>Arcidae</taxon>
        <taxon>Tegillarca</taxon>
    </lineage>
</organism>
<feature type="transmembrane region" description="Helical" evidence="1">
    <location>
        <begin position="131"/>
        <end position="150"/>
    </location>
</feature>
<feature type="transmembrane region" description="Helical" evidence="1">
    <location>
        <begin position="70"/>
        <end position="91"/>
    </location>
</feature>
<protein>
    <submittedName>
        <fullName evidence="2">Uncharacterized protein</fullName>
    </submittedName>
</protein>
<keyword evidence="1" id="KW-1133">Transmembrane helix</keyword>
<comment type="caution">
    <text evidence="2">The sequence shown here is derived from an EMBL/GenBank/DDBJ whole genome shotgun (WGS) entry which is preliminary data.</text>
</comment>
<dbReference type="EMBL" id="JARBDR010000903">
    <property type="protein sequence ID" value="KAJ8304384.1"/>
    <property type="molecule type" value="Genomic_DNA"/>
</dbReference>
<dbReference type="PANTHER" id="PTHR11161">
    <property type="entry name" value="O-ACYLTRANSFERASE"/>
    <property type="match status" value="1"/>
</dbReference>
<dbReference type="InterPro" id="IPR052728">
    <property type="entry name" value="O2_lipid_transport_reg"/>
</dbReference>
<gene>
    <name evidence="2" type="ORF">KUTeg_017967</name>
</gene>
<sequence length="274" mass="30890">MTTTIVAGVVSSKNNLQPSSLGGGEPGVTHGDYMDLYYFKSWCRMGPYIIGIIGGYILYKLDCKLKINKILNLCIWIGAAGVACAIVYGLYGPIKQDNPLSNDVSALYNATHRTMWGYINTLLSWKGLIPLSRLTYCAYLVHPSIMYLYYNSIRKQTELTDLTCVNYKICLLLNTLYKRLPSNIQWYQERIYLFFGHLVLSYMVAFVSSLAFESPMMGLEKVIFGGKASKKPKPPPPAYEESNITVVEGNNGYINRALDHIKPDENGYTLQQRL</sequence>
<keyword evidence="3" id="KW-1185">Reference proteome</keyword>